<evidence type="ECO:0000313" key="2">
    <source>
        <dbReference type="EMBL" id="OHA65832.1"/>
    </source>
</evidence>
<accession>A0A1G2R0N9</accession>
<comment type="caution">
    <text evidence="2">The sequence shown here is derived from an EMBL/GenBank/DDBJ whole genome shotgun (WGS) entry which is preliminary data.</text>
</comment>
<dbReference type="PANTHER" id="PTHR30543:SF21">
    <property type="entry name" value="NAD(P)H-DEPENDENT FMN REDUCTASE LOT6"/>
    <property type="match status" value="1"/>
</dbReference>
<dbReference type="SUPFAM" id="SSF52218">
    <property type="entry name" value="Flavoproteins"/>
    <property type="match status" value="1"/>
</dbReference>
<evidence type="ECO:0000313" key="3">
    <source>
        <dbReference type="Proteomes" id="UP000178065"/>
    </source>
</evidence>
<gene>
    <name evidence="2" type="ORF">A2672_02595</name>
</gene>
<dbReference type="AlphaFoldDB" id="A0A1G2R0N9"/>
<dbReference type="InterPro" id="IPR029039">
    <property type="entry name" value="Flavoprotein-like_sf"/>
</dbReference>
<evidence type="ECO:0000259" key="1">
    <source>
        <dbReference type="Pfam" id="PF03358"/>
    </source>
</evidence>
<dbReference type="EMBL" id="MHTT01000010">
    <property type="protein sequence ID" value="OHA65832.1"/>
    <property type="molecule type" value="Genomic_DNA"/>
</dbReference>
<dbReference type="GO" id="GO:0010181">
    <property type="term" value="F:FMN binding"/>
    <property type="evidence" value="ECO:0007669"/>
    <property type="project" value="TreeGrafter"/>
</dbReference>
<sequence>MQRKLFIPIILGTNREGRQSENVAKLLVKKMKSRKDLEIQLFNVGDFKFPQDDYGQAVKGLFPEWRDAMSKADGLVIVTPEYNHGYPGPLKAALDLLLPEYRHKAVGLVGVSAGPWGGARVIENMIPVMRELGLVVISADLNFPSVQNTFGPKGELKDEAYLEGINGFLDELEWMAQTLRWGRDNIVSK</sequence>
<name>A0A1G2R0N9_9BACT</name>
<dbReference type="GO" id="GO:0016491">
    <property type="term" value="F:oxidoreductase activity"/>
    <property type="evidence" value="ECO:0007669"/>
    <property type="project" value="InterPro"/>
</dbReference>
<reference evidence="2 3" key="1">
    <citation type="journal article" date="2016" name="Nat. Commun.">
        <title>Thousands of microbial genomes shed light on interconnected biogeochemical processes in an aquifer system.</title>
        <authorList>
            <person name="Anantharaman K."/>
            <person name="Brown C.T."/>
            <person name="Hug L.A."/>
            <person name="Sharon I."/>
            <person name="Castelle C.J."/>
            <person name="Probst A.J."/>
            <person name="Thomas B.C."/>
            <person name="Singh A."/>
            <person name="Wilkins M.J."/>
            <person name="Karaoz U."/>
            <person name="Brodie E.L."/>
            <person name="Williams K.H."/>
            <person name="Hubbard S.S."/>
            <person name="Banfield J.F."/>
        </authorList>
    </citation>
    <scope>NUCLEOTIDE SEQUENCE [LARGE SCALE GENOMIC DNA]</scope>
</reference>
<dbReference type="Gene3D" id="3.40.50.360">
    <property type="match status" value="1"/>
</dbReference>
<dbReference type="Pfam" id="PF03358">
    <property type="entry name" value="FMN_red"/>
    <property type="match status" value="1"/>
</dbReference>
<dbReference type="InterPro" id="IPR005025">
    <property type="entry name" value="FMN_Rdtase-like_dom"/>
</dbReference>
<dbReference type="Proteomes" id="UP000178065">
    <property type="component" value="Unassembled WGS sequence"/>
</dbReference>
<dbReference type="GO" id="GO:0005829">
    <property type="term" value="C:cytosol"/>
    <property type="evidence" value="ECO:0007669"/>
    <property type="project" value="TreeGrafter"/>
</dbReference>
<dbReference type="InterPro" id="IPR050712">
    <property type="entry name" value="NAD(P)H-dep_reductase"/>
</dbReference>
<protein>
    <submittedName>
        <fullName evidence="2">NADPH-dependent FMN reductase</fullName>
    </submittedName>
</protein>
<organism evidence="2 3">
    <name type="scientific">Candidatus Wildermuthbacteria bacterium RIFCSPHIGHO2_01_FULL_49_22b</name>
    <dbReference type="NCBI Taxonomy" id="1802448"/>
    <lineage>
        <taxon>Bacteria</taxon>
        <taxon>Candidatus Wildermuthiibacteriota</taxon>
    </lineage>
</organism>
<dbReference type="STRING" id="1802448.A2672_02595"/>
<feature type="domain" description="NADPH-dependent FMN reductase-like" evidence="1">
    <location>
        <begin position="9"/>
        <end position="143"/>
    </location>
</feature>
<dbReference type="PANTHER" id="PTHR30543">
    <property type="entry name" value="CHROMATE REDUCTASE"/>
    <property type="match status" value="1"/>
</dbReference>
<proteinExistence type="predicted"/>